<reference evidence="8" key="1">
    <citation type="journal article" date="2023" name="G3 (Bethesda)">
        <title>A reference genome for the long-term kleptoplast-retaining sea slug Elysia crispata morphotype clarki.</title>
        <authorList>
            <person name="Eastman K.E."/>
            <person name="Pendleton A.L."/>
            <person name="Shaikh M.A."/>
            <person name="Suttiyut T."/>
            <person name="Ogas R."/>
            <person name="Tomko P."/>
            <person name="Gavelis G."/>
            <person name="Widhalm J.R."/>
            <person name="Wisecaver J.H."/>
        </authorList>
    </citation>
    <scope>NUCLEOTIDE SEQUENCE</scope>
    <source>
        <strain evidence="8">ECLA1</strain>
    </source>
</reference>
<dbReference type="AlphaFoldDB" id="A0AAE0Z8W0"/>
<evidence type="ECO:0000313" key="9">
    <source>
        <dbReference type="Proteomes" id="UP001283361"/>
    </source>
</evidence>
<evidence type="ECO:0000313" key="8">
    <source>
        <dbReference type="EMBL" id="KAK3764947.1"/>
    </source>
</evidence>
<proteinExistence type="predicted"/>
<keyword evidence="1" id="KW-0433">Leucine-rich repeat</keyword>
<dbReference type="Pfam" id="PF00047">
    <property type="entry name" value="ig"/>
    <property type="match status" value="1"/>
</dbReference>
<gene>
    <name evidence="8" type="ORF">RRG08_045749</name>
</gene>
<dbReference type="PROSITE" id="PS51450">
    <property type="entry name" value="LRR"/>
    <property type="match status" value="1"/>
</dbReference>
<evidence type="ECO:0000256" key="2">
    <source>
        <dbReference type="ARBA" id="ARBA00022729"/>
    </source>
</evidence>
<feature type="domain" description="Ig-like" evidence="7">
    <location>
        <begin position="306"/>
        <end position="400"/>
    </location>
</feature>
<dbReference type="InterPro" id="IPR036179">
    <property type="entry name" value="Ig-like_dom_sf"/>
</dbReference>
<comment type="caution">
    <text evidence="8">The sequence shown here is derived from an EMBL/GenBank/DDBJ whole genome shotgun (WGS) entry which is preliminary data.</text>
</comment>
<dbReference type="Gene3D" id="2.60.40.10">
    <property type="entry name" value="Immunoglobulins"/>
    <property type="match status" value="1"/>
</dbReference>
<evidence type="ECO:0000256" key="3">
    <source>
        <dbReference type="ARBA" id="ARBA00022737"/>
    </source>
</evidence>
<feature type="transmembrane region" description="Helical" evidence="6">
    <location>
        <begin position="24"/>
        <end position="42"/>
    </location>
</feature>
<protein>
    <recommendedName>
        <fullName evidence="7">Ig-like domain-containing protein</fullName>
    </recommendedName>
</protein>
<keyword evidence="3" id="KW-0677">Repeat</keyword>
<evidence type="ECO:0000256" key="5">
    <source>
        <dbReference type="SAM" id="MobiDB-lite"/>
    </source>
</evidence>
<feature type="region of interest" description="Disordered" evidence="5">
    <location>
        <begin position="424"/>
        <end position="456"/>
    </location>
</feature>
<dbReference type="InterPro" id="IPR001611">
    <property type="entry name" value="Leu-rich_rpt"/>
</dbReference>
<dbReference type="InterPro" id="IPR007110">
    <property type="entry name" value="Ig-like_dom"/>
</dbReference>
<keyword evidence="6" id="KW-0812">Transmembrane</keyword>
<keyword evidence="2" id="KW-0732">Signal</keyword>
<dbReference type="InterPro" id="IPR013783">
    <property type="entry name" value="Ig-like_fold"/>
</dbReference>
<evidence type="ECO:0000256" key="4">
    <source>
        <dbReference type="ARBA" id="ARBA00023157"/>
    </source>
</evidence>
<dbReference type="PANTHER" id="PTHR24366">
    <property type="entry name" value="IG(IMMUNOGLOBULIN) AND LRR(LEUCINE RICH REPEAT) DOMAINS"/>
    <property type="match status" value="1"/>
</dbReference>
<dbReference type="InterPro" id="IPR013151">
    <property type="entry name" value="Immunoglobulin_dom"/>
</dbReference>
<dbReference type="Proteomes" id="UP001283361">
    <property type="component" value="Unassembled WGS sequence"/>
</dbReference>
<dbReference type="EMBL" id="JAWDGP010004365">
    <property type="protein sequence ID" value="KAK3764947.1"/>
    <property type="molecule type" value="Genomic_DNA"/>
</dbReference>
<evidence type="ECO:0000256" key="6">
    <source>
        <dbReference type="SAM" id="Phobius"/>
    </source>
</evidence>
<dbReference type="PROSITE" id="PS50835">
    <property type="entry name" value="IG_LIKE"/>
    <property type="match status" value="1"/>
</dbReference>
<dbReference type="PANTHER" id="PTHR24366:SF96">
    <property type="entry name" value="LEUCINE RICH REPEAT CONTAINING 53"/>
    <property type="match status" value="1"/>
</dbReference>
<dbReference type="Pfam" id="PF13855">
    <property type="entry name" value="LRR_8"/>
    <property type="match status" value="2"/>
</dbReference>
<accession>A0AAE0Z8W0</accession>
<organism evidence="8 9">
    <name type="scientific">Elysia crispata</name>
    <name type="common">lettuce slug</name>
    <dbReference type="NCBI Taxonomy" id="231223"/>
    <lineage>
        <taxon>Eukaryota</taxon>
        <taxon>Metazoa</taxon>
        <taxon>Spiralia</taxon>
        <taxon>Lophotrochozoa</taxon>
        <taxon>Mollusca</taxon>
        <taxon>Gastropoda</taxon>
        <taxon>Heterobranchia</taxon>
        <taxon>Euthyneura</taxon>
        <taxon>Panpulmonata</taxon>
        <taxon>Sacoglossa</taxon>
        <taxon>Placobranchoidea</taxon>
        <taxon>Plakobranchidae</taxon>
        <taxon>Elysia</taxon>
    </lineage>
</organism>
<dbReference type="Gene3D" id="3.80.10.10">
    <property type="entry name" value="Ribonuclease Inhibitor"/>
    <property type="match status" value="2"/>
</dbReference>
<evidence type="ECO:0000259" key="7">
    <source>
        <dbReference type="PROSITE" id="PS50835"/>
    </source>
</evidence>
<dbReference type="SUPFAM" id="SSF52058">
    <property type="entry name" value="L domain-like"/>
    <property type="match status" value="1"/>
</dbReference>
<dbReference type="InterPro" id="IPR032675">
    <property type="entry name" value="LRR_dom_sf"/>
</dbReference>
<evidence type="ECO:0000256" key="1">
    <source>
        <dbReference type="ARBA" id="ARBA00022614"/>
    </source>
</evidence>
<keyword evidence="6" id="KW-1133">Transmembrane helix</keyword>
<name>A0AAE0Z8W0_9GAST</name>
<dbReference type="SUPFAM" id="SSF48726">
    <property type="entry name" value="Immunoglobulin"/>
    <property type="match status" value="1"/>
</dbReference>
<keyword evidence="6" id="KW-0472">Membrane</keyword>
<keyword evidence="4" id="KW-1015">Disulfide bond</keyword>
<dbReference type="SMART" id="SM00369">
    <property type="entry name" value="LRR_TYP"/>
    <property type="match status" value="4"/>
</dbReference>
<dbReference type="InterPro" id="IPR003591">
    <property type="entry name" value="Leu-rich_rpt_typical-subtyp"/>
</dbReference>
<sequence>MACIANSITKPLSQALSLDIGERILVLAIYLIYFTILIPVAATCPSICSCSTTNAAGKTASCGPGLAGFPQGLPTDTASISLNPPPSQAPNDIPSVRAIDLNSFRDLTWLTIRRSNVQQISPAAFLTLTKLLGLDLRDNKIQHLSRSNLVGLSSLVTLDISDNRGCILDSDTFKDIPQLRILRIANIGLDALGQVLNSITSLAHLDLHGNNLFRIHGTSMRNLKNLRHLDLSGNDLYGIDEDAGPVLSSLAALDLDSNTWRCNCAFTWIKSLPRKFVAPTGGGRMPIVCSQPPRLAFLNVWDVQSPQMTCSAAVVSFCTGPVTVWAGDQITITCDVEGDPFPDVHWYRPDGTKVQADVTFATADTATLTRITADYSLHHGSWVVKVVSYNTTASMSVQVTVLTVTTQSGTTTTTMSQHAVNTQTHNNHNSINSNSIHYTSHSPSSPRSSPFTSSGGRLVTNLAPTSTSSVSQRSVVCIVGMAVFALTVYKIRQKRQIHARRRRRSTELYRHTENANSGAINDDRSSTDWSYFLRPLTATQTDSASVRNDGAVDLSSQHADWFMQDALELGKSG</sequence>
<feature type="compositionally biased region" description="Low complexity" evidence="5">
    <location>
        <begin position="424"/>
        <end position="454"/>
    </location>
</feature>
<keyword evidence="9" id="KW-1185">Reference proteome</keyword>